<gene>
    <name evidence="1" type="ORF">COY37_10140</name>
</gene>
<protein>
    <submittedName>
        <fullName evidence="1">Uncharacterized protein</fullName>
    </submittedName>
</protein>
<proteinExistence type="predicted"/>
<reference evidence="2" key="1">
    <citation type="submission" date="2017-09" db="EMBL/GenBank/DDBJ databases">
        <title>Depth-based differentiation of microbial function through sediment-hosted aquifers and enrichment of novel symbionts in the deep terrestrial subsurface.</title>
        <authorList>
            <person name="Probst A.J."/>
            <person name="Ladd B."/>
            <person name="Jarett J.K."/>
            <person name="Geller-Mcgrath D.E."/>
            <person name="Sieber C.M.K."/>
            <person name="Emerson J.B."/>
            <person name="Anantharaman K."/>
            <person name="Thomas B.C."/>
            <person name="Malmstrom R."/>
            <person name="Stieglmeier M."/>
            <person name="Klingl A."/>
            <person name="Woyke T."/>
            <person name="Ryan C.M."/>
            <person name="Banfield J.F."/>
        </authorList>
    </citation>
    <scope>NUCLEOTIDE SEQUENCE [LARGE SCALE GENOMIC DNA]</scope>
</reference>
<evidence type="ECO:0000313" key="2">
    <source>
        <dbReference type="Proteomes" id="UP000230956"/>
    </source>
</evidence>
<feature type="non-terminal residue" evidence="1">
    <location>
        <position position="1"/>
    </location>
</feature>
<dbReference type="AlphaFoldDB" id="A0A2M7T5Q8"/>
<evidence type="ECO:0000313" key="1">
    <source>
        <dbReference type="EMBL" id="PIZ35579.1"/>
    </source>
</evidence>
<dbReference type="RefSeq" id="WP_286977441.1">
    <property type="nucleotide sequence ID" value="NZ_PFNG01000234.1"/>
</dbReference>
<dbReference type="EMBL" id="PFNG01000234">
    <property type="protein sequence ID" value="PIZ35579.1"/>
    <property type="molecule type" value="Genomic_DNA"/>
</dbReference>
<accession>A0A2M7T5Q8</accession>
<name>A0A2M7T5Q8_9ACTN</name>
<dbReference type="Proteomes" id="UP000230956">
    <property type="component" value="Unassembled WGS sequence"/>
</dbReference>
<sequence>GSSGCGACHNTNSYLEGINTDTAAPVADAADNGRAAITWLFASMLDFASNFDAASIDALFAPGSWPEPAASNYAPLTMYELTQTSNGYANEIAASLLTTPTPNGTDTAILPKIVGQLKSSRTVDWSASWRDAVDPVSATCADDGLSFPHRTLGWKMLKDDLFGIDIGISGDSTGAAGQDSEVVGAGESRQGAYGNGVAAHDVDSVCLDCHNPTVWGATSSSNHTDTGGNTIYNDDVIQRGLP</sequence>
<organism evidence="1 2">
    <name type="scientific">Candidatus Aquicultor secundus</name>
    <dbReference type="NCBI Taxonomy" id="1973895"/>
    <lineage>
        <taxon>Bacteria</taxon>
        <taxon>Bacillati</taxon>
        <taxon>Actinomycetota</taxon>
        <taxon>Candidatus Aquicultoria</taxon>
        <taxon>Candidatus Aquicultorales</taxon>
        <taxon>Candidatus Aquicultoraceae</taxon>
        <taxon>Candidatus Aquicultor</taxon>
    </lineage>
</organism>
<comment type="caution">
    <text evidence="1">The sequence shown here is derived from an EMBL/GenBank/DDBJ whole genome shotgun (WGS) entry which is preliminary data.</text>
</comment>